<evidence type="ECO:0000313" key="2">
    <source>
        <dbReference type="EMBL" id="GJM90054.1"/>
    </source>
</evidence>
<evidence type="ECO:0000313" key="3">
    <source>
        <dbReference type="Proteomes" id="UP001054889"/>
    </source>
</evidence>
<feature type="region of interest" description="Disordered" evidence="1">
    <location>
        <begin position="105"/>
        <end position="144"/>
    </location>
</feature>
<dbReference type="EMBL" id="BQKI01000003">
    <property type="protein sequence ID" value="GJM90054.1"/>
    <property type="molecule type" value="Genomic_DNA"/>
</dbReference>
<organism evidence="2 3">
    <name type="scientific">Eleusine coracana subsp. coracana</name>
    <dbReference type="NCBI Taxonomy" id="191504"/>
    <lineage>
        <taxon>Eukaryota</taxon>
        <taxon>Viridiplantae</taxon>
        <taxon>Streptophyta</taxon>
        <taxon>Embryophyta</taxon>
        <taxon>Tracheophyta</taxon>
        <taxon>Spermatophyta</taxon>
        <taxon>Magnoliopsida</taxon>
        <taxon>Liliopsida</taxon>
        <taxon>Poales</taxon>
        <taxon>Poaceae</taxon>
        <taxon>PACMAD clade</taxon>
        <taxon>Chloridoideae</taxon>
        <taxon>Cynodonteae</taxon>
        <taxon>Eleusininae</taxon>
        <taxon>Eleusine</taxon>
    </lineage>
</organism>
<dbReference type="Proteomes" id="UP001054889">
    <property type="component" value="Unassembled WGS sequence"/>
</dbReference>
<gene>
    <name evidence="2" type="primary">ga06296</name>
    <name evidence="2" type="ORF">PR202_ga06296</name>
</gene>
<proteinExistence type="predicted"/>
<feature type="region of interest" description="Disordered" evidence="1">
    <location>
        <begin position="57"/>
        <end position="91"/>
    </location>
</feature>
<dbReference type="AlphaFoldDB" id="A0AAV5BY31"/>
<sequence length="235" mass="26305">MCSTATKPYLPLRWSSPDQTRPNRSPLLSKLRQRFLPSAIYLSRLQLLACNRRVQADGHPEAKRPGQQLPPTSSSMEEEDAEFGKEMRLRGERRRRASMEYRRIRLFPGFPGPPGRTRDAGASSRRVTSAPSEEAGGAPSRAAKEAALRQVMATSRNLPEEPTPTGDEGFWYTPISSLALEEFGHAKEVRVNTISDDVPVPDADHVEGVAEDVLALHELMVFHLGSRSFQQPRRY</sequence>
<evidence type="ECO:0000256" key="1">
    <source>
        <dbReference type="SAM" id="MobiDB-lite"/>
    </source>
</evidence>
<comment type="caution">
    <text evidence="2">The sequence shown here is derived from an EMBL/GenBank/DDBJ whole genome shotgun (WGS) entry which is preliminary data.</text>
</comment>
<reference evidence="2" key="2">
    <citation type="submission" date="2021-12" db="EMBL/GenBank/DDBJ databases">
        <title>Resequencing data analysis of finger millet.</title>
        <authorList>
            <person name="Hatakeyama M."/>
            <person name="Aluri S."/>
            <person name="Balachadran M.T."/>
            <person name="Sivarajan S.R."/>
            <person name="Poveda L."/>
            <person name="Shimizu-Inatsugi R."/>
            <person name="Schlapbach R."/>
            <person name="Sreeman S.M."/>
            <person name="Shimizu K.K."/>
        </authorList>
    </citation>
    <scope>NUCLEOTIDE SEQUENCE</scope>
</reference>
<name>A0AAV5BY31_ELECO</name>
<keyword evidence="3" id="KW-1185">Reference proteome</keyword>
<protein>
    <submittedName>
        <fullName evidence="2">Uncharacterized protein</fullName>
    </submittedName>
</protein>
<reference evidence="2" key="1">
    <citation type="journal article" date="2018" name="DNA Res.">
        <title>Multiple hybrid de novo genome assembly of finger millet, an orphan allotetraploid crop.</title>
        <authorList>
            <person name="Hatakeyama M."/>
            <person name="Aluri S."/>
            <person name="Balachadran M.T."/>
            <person name="Sivarajan S.R."/>
            <person name="Patrignani A."/>
            <person name="Gruter S."/>
            <person name="Poveda L."/>
            <person name="Shimizu-Inatsugi R."/>
            <person name="Baeten J."/>
            <person name="Francoijs K.J."/>
            <person name="Nataraja K.N."/>
            <person name="Reddy Y.A.N."/>
            <person name="Phadnis S."/>
            <person name="Ravikumar R.L."/>
            <person name="Schlapbach R."/>
            <person name="Sreeman S.M."/>
            <person name="Shimizu K.K."/>
        </authorList>
    </citation>
    <scope>NUCLEOTIDE SEQUENCE</scope>
</reference>
<accession>A0AAV5BY31</accession>
<feature type="region of interest" description="Disordered" evidence="1">
    <location>
        <begin position="1"/>
        <end position="25"/>
    </location>
</feature>